<sequence length="108" mass="12360">MTTQSCFLLRVRPDRLGPYLQDHQNVWSEMEEALRQAGWSNYSLFVDRATGLCVGTVETDDLEAAQARMAETEVDARWQAAMADYFEPVDDRVAPGESVVLERYFHLD</sequence>
<dbReference type="Pfam" id="PF05336">
    <property type="entry name" value="rhaM"/>
    <property type="match status" value="1"/>
</dbReference>
<organism evidence="1 2">
    <name type="scientific">Frondihabitans sucicola</name>
    <dbReference type="NCBI Taxonomy" id="1268041"/>
    <lineage>
        <taxon>Bacteria</taxon>
        <taxon>Bacillati</taxon>
        <taxon>Actinomycetota</taxon>
        <taxon>Actinomycetes</taxon>
        <taxon>Micrococcales</taxon>
        <taxon>Microbacteriaceae</taxon>
        <taxon>Frondihabitans</taxon>
    </lineage>
</organism>
<protein>
    <submittedName>
        <fullName evidence="1">L-rhamnose mutarotase</fullName>
    </submittedName>
</protein>
<reference evidence="2" key="1">
    <citation type="journal article" date="2019" name="Int. J. Syst. Evol. Microbiol.">
        <title>The Global Catalogue of Microorganisms (GCM) 10K type strain sequencing project: providing services to taxonomists for standard genome sequencing and annotation.</title>
        <authorList>
            <consortium name="The Broad Institute Genomics Platform"/>
            <consortium name="The Broad Institute Genome Sequencing Center for Infectious Disease"/>
            <person name="Wu L."/>
            <person name="Ma J."/>
        </authorList>
    </citation>
    <scope>NUCLEOTIDE SEQUENCE [LARGE SCALE GENOMIC DNA]</scope>
    <source>
        <strain evidence="2">NBRC 108728</strain>
    </source>
</reference>
<gene>
    <name evidence="1" type="primary">rhaU</name>
    <name evidence="1" type="ORF">GCM10025867_16970</name>
</gene>
<dbReference type="Proteomes" id="UP001321486">
    <property type="component" value="Chromosome"/>
</dbReference>
<evidence type="ECO:0000313" key="1">
    <source>
        <dbReference type="EMBL" id="BDZ49456.1"/>
    </source>
</evidence>
<dbReference type="InterPro" id="IPR008000">
    <property type="entry name" value="Rham/fucose_mutarotase"/>
</dbReference>
<dbReference type="InterPro" id="IPR011008">
    <property type="entry name" value="Dimeric_a/b-barrel"/>
</dbReference>
<dbReference type="RefSeq" id="WP_286346244.1">
    <property type="nucleotide sequence ID" value="NZ_AP027732.1"/>
</dbReference>
<name>A0ABM8GM22_9MICO</name>
<proteinExistence type="predicted"/>
<keyword evidence="2" id="KW-1185">Reference proteome</keyword>
<dbReference type="PANTHER" id="PTHR34389:SF2">
    <property type="entry name" value="L-RHAMNOSE MUTAROTASE"/>
    <property type="match status" value="1"/>
</dbReference>
<dbReference type="SUPFAM" id="SSF54909">
    <property type="entry name" value="Dimeric alpha+beta barrel"/>
    <property type="match status" value="1"/>
</dbReference>
<accession>A0ABM8GM22</accession>
<dbReference type="PANTHER" id="PTHR34389">
    <property type="entry name" value="L-RHAMNOSE MUTAROTASE"/>
    <property type="match status" value="1"/>
</dbReference>
<evidence type="ECO:0000313" key="2">
    <source>
        <dbReference type="Proteomes" id="UP001321486"/>
    </source>
</evidence>
<dbReference type="EMBL" id="AP027732">
    <property type="protein sequence ID" value="BDZ49456.1"/>
    <property type="molecule type" value="Genomic_DNA"/>
</dbReference>
<dbReference type="Gene3D" id="3.30.70.100">
    <property type="match status" value="1"/>
</dbReference>